<dbReference type="GO" id="GO:0006302">
    <property type="term" value="P:double-strand break repair"/>
    <property type="evidence" value="ECO:0007669"/>
    <property type="project" value="InterPro"/>
</dbReference>
<evidence type="ECO:0000256" key="2">
    <source>
        <dbReference type="ARBA" id="ARBA00011322"/>
    </source>
</evidence>
<dbReference type="InterPro" id="IPR027417">
    <property type="entry name" value="P-loop_NTPase"/>
</dbReference>
<dbReference type="SUPFAM" id="SSF52540">
    <property type="entry name" value="P-loop containing nucleoside triphosphate hydrolases"/>
    <property type="match status" value="1"/>
</dbReference>
<proteinExistence type="inferred from homology"/>
<dbReference type="Pfam" id="PF13476">
    <property type="entry name" value="AAA_23"/>
    <property type="match status" value="1"/>
</dbReference>
<keyword evidence="6" id="KW-0269">Exonuclease</keyword>
<gene>
    <name evidence="6" type="ORF">BEN51_09455</name>
</gene>
<name>A0A343JDU0_9CLOT</name>
<reference evidence="6 7" key="1">
    <citation type="submission" date="2016-08" db="EMBL/GenBank/DDBJ databases">
        <title>Complete Genome Sequence Of The Indigo Reducing Clostridium isatidis DSM15098.</title>
        <authorList>
            <person name="Little G.T."/>
            <person name="Minton N.P."/>
        </authorList>
    </citation>
    <scope>NUCLEOTIDE SEQUENCE [LARGE SCALE GENOMIC DNA]</scope>
    <source>
        <strain evidence="6 7">DSM 15098</strain>
    </source>
</reference>
<evidence type="ECO:0000256" key="1">
    <source>
        <dbReference type="ARBA" id="ARBA00006930"/>
    </source>
</evidence>
<sequence length="1042" mass="121260">MKIKKLIISAFGPYAEKQELNFEENLKDKNIFVITGNTGAGKTTIFDAINFALFGEASGSEREGKNLRSDFASLETKTEVELWFSMRNKDYYVKRSPQYYRKKQRGEGFTESKAVAELKYKDKTITGYKEVTRAVEEILGINSEQFKQLVMIPQGEFKKLLNSDSDKKEEIFRKIFGTKIFSDIQQNIKNEANELKRNIELIQRDRENNIKSFMINEENITLKEMITARDMNIEQIIKGFEEEISVDQEMISNLKDELDKFQEEIETLSKELALINENNKKLEKKNNIKLEFERLSCLKENYKEKSVILEKAKKALKLDLYEKDYRYKKSLYDEVNFKLNEAIKNIEKYKKDYDLAFKRLQEEKAKEEEKNILLSQLNEIDKLKEKASRYEKNKAKVNKLKIFIEDLEKEINNINLEIKGNSDLINKLAIELENISSLKNKKNTLEINVINLNKKIEDLNILLNSLESYKRESNKHSNLTLVYEEADKSYVAAKNYYENLEEAFRRNQAGILAKNLIEGEPCPVCGSLHHPKLAVLNSEVIDENLVKEAKVKADKLYEIREKYYRDLSKINANLESNKREIIFPLLMKIFASNNLEDISLEIEKVLGLIKKNNFELLNINKEIEGISLLVNKEEEKIKEKKNKEARIEKLRNYLEEKNKELLSNKENLKIEETNLKNIEEEFNGNVKSYNELENIRREINYKIEELKKNYEKAEAEYNLLKSNLDKENGNKQSLEIRSKESKKDLEEAIEIFKEKTLALGFKDGRDYKNSQLKEEEIETLERDINNYINNLANTEKLLKDITKECEGLIKKDIKELEIKIESYKDNKLKIQKIEKKLYSKIDQNIKLLKNIEKNNELIEKDEKKYSVIGRLSKIINGDNSRKISFERYVLASYFEDIITAANLRLSRMSCNRYELLRKEEVGDKRKGQGLDLEVFDNYTGKSRDIKTLSGGEAFKASLSMALGLADVVQAYSGGIQLDTIFVDEGFGTLDSESLDNAIECLVELQNDGRVVGIISHVQELKDRIDSKIVITSTNKGSNAKFN</sequence>
<comment type="subunit">
    <text evidence="2">Heterodimer of SbcC and SbcD.</text>
</comment>
<dbReference type="OrthoDB" id="9795626at2"/>
<dbReference type="Pfam" id="PF13558">
    <property type="entry name" value="SbcC_Walker_B"/>
    <property type="match status" value="1"/>
</dbReference>
<dbReference type="EMBL" id="CP016786">
    <property type="protein sequence ID" value="ASW43698.1"/>
    <property type="molecule type" value="Genomic_DNA"/>
</dbReference>
<feature type="coiled-coil region" evidence="4">
    <location>
        <begin position="237"/>
        <end position="503"/>
    </location>
</feature>
<evidence type="ECO:0000313" key="6">
    <source>
        <dbReference type="EMBL" id="ASW43698.1"/>
    </source>
</evidence>
<evidence type="ECO:0000256" key="4">
    <source>
        <dbReference type="SAM" id="Coils"/>
    </source>
</evidence>
<evidence type="ECO:0000256" key="3">
    <source>
        <dbReference type="ARBA" id="ARBA00013368"/>
    </source>
</evidence>
<dbReference type="AlphaFoldDB" id="A0A343JDU0"/>
<keyword evidence="6" id="KW-0378">Hydrolase</keyword>
<accession>A0A343JDU0</accession>
<dbReference type="GO" id="GO:0004527">
    <property type="term" value="F:exonuclease activity"/>
    <property type="evidence" value="ECO:0007669"/>
    <property type="project" value="UniProtKB-KW"/>
</dbReference>
<evidence type="ECO:0000313" key="7">
    <source>
        <dbReference type="Proteomes" id="UP000264883"/>
    </source>
</evidence>
<dbReference type="InterPro" id="IPR038729">
    <property type="entry name" value="Rad50/SbcC_AAA"/>
</dbReference>
<dbReference type="RefSeq" id="WP_119865832.1">
    <property type="nucleotide sequence ID" value="NZ_CP016786.1"/>
</dbReference>
<protein>
    <recommendedName>
        <fullName evidence="3">Nuclease SbcCD subunit C</fullName>
    </recommendedName>
</protein>
<feature type="domain" description="Rad50/SbcC-type AAA" evidence="5">
    <location>
        <begin position="5"/>
        <end position="205"/>
    </location>
</feature>
<evidence type="ECO:0000259" key="5">
    <source>
        <dbReference type="Pfam" id="PF13476"/>
    </source>
</evidence>
<dbReference type="PANTHER" id="PTHR32114">
    <property type="entry name" value="ABC TRANSPORTER ABCH.3"/>
    <property type="match status" value="1"/>
</dbReference>
<organism evidence="6 7">
    <name type="scientific">Clostridium isatidis</name>
    <dbReference type="NCBI Taxonomy" id="182773"/>
    <lineage>
        <taxon>Bacteria</taxon>
        <taxon>Bacillati</taxon>
        <taxon>Bacillota</taxon>
        <taxon>Clostridia</taxon>
        <taxon>Eubacteriales</taxon>
        <taxon>Clostridiaceae</taxon>
        <taxon>Clostridium</taxon>
    </lineage>
</organism>
<dbReference type="Gene3D" id="3.40.50.300">
    <property type="entry name" value="P-loop containing nucleotide triphosphate hydrolases"/>
    <property type="match status" value="2"/>
</dbReference>
<dbReference type="Proteomes" id="UP000264883">
    <property type="component" value="Chromosome"/>
</dbReference>
<keyword evidence="7" id="KW-1185">Reference proteome</keyword>
<keyword evidence="4" id="KW-0175">Coiled coil</keyword>
<dbReference type="GO" id="GO:0016887">
    <property type="term" value="F:ATP hydrolysis activity"/>
    <property type="evidence" value="ECO:0007669"/>
    <property type="project" value="InterPro"/>
</dbReference>
<dbReference type="KEGG" id="cia:BEN51_09455"/>
<feature type="coiled-coil region" evidence="4">
    <location>
        <begin position="623"/>
        <end position="861"/>
    </location>
</feature>
<keyword evidence="6" id="KW-0540">Nuclease</keyword>
<dbReference type="PANTHER" id="PTHR32114:SF2">
    <property type="entry name" value="ABC TRANSPORTER ABCH.3"/>
    <property type="match status" value="1"/>
</dbReference>
<comment type="similarity">
    <text evidence="1">Belongs to the SMC family. SbcC subfamily.</text>
</comment>